<name>A0A158I7C6_9BURK</name>
<dbReference type="EMBL" id="FCOK02000043">
    <property type="protein sequence ID" value="SAL52475.1"/>
    <property type="molecule type" value="Genomic_DNA"/>
</dbReference>
<dbReference type="SUPFAM" id="SSF51735">
    <property type="entry name" value="NAD(P)-binding Rossmann-fold domains"/>
    <property type="match status" value="1"/>
</dbReference>
<dbReference type="AlphaFoldDB" id="A0A158I7C6"/>
<sequence>MQFTRSYDKWLAYGQSKTANALFAVQLDEFGVRDGVRVFSVHPGKIATPLLRHMTHAEKMAAGWIDEHGTLVDPTFKTPAQGAATQVWAATSPHLAGLGGLYCEDCDVALVSTGDADSGVRQHAIDPEQDERLWKLSTELTGVDAFA</sequence>
<evidence type="ECO:0000256" key="2">
    <source>
        <dbReference type="ARBA" id="ARBA00023002"/>
    </source>
</evidence>
<organism evidence="3 4">
    <name type="scientific">Caballeronia udeis</name>
    <dbReference type="NCBI Taxonomy" id="1232866"/>
    <lineage>
        <taxon>Bacteria</taxon>
        <taxon>Pseudomonadati</taxon>
        <taxon>Pseudomonadota</taxon>
        <taxon>Betaproteobacteria</taxon>
        <taxon>Burkholderiales</taxon>
        <taxon>Burkholderiaceae</taxon>
        <taxon>Caballeronia</taxon>
    </lineage>
</organism>
<evidence type="ECO:0000256" key="1">
    <source>
        <dbReference type="ARBA" id="ARBA00006484"/>
    </source>
</evidence>
<dbReference type="PANTHER" id="PTHR24320:SF283">
    <property type="entry name" value="RETINOL DEHYDROGENASE 11"/>
    <property type="match status" value="1"/>
</dbReference>
<gene>
    <name evidence="3" type="ORF">AWB69_05429</name>
</gene>
<dbReference type="PANTHER" id="PTHR24320">
    <property type="entry name" value="RETINOL DEHYDROGENASE"/>
    <property type="match status" value="1"/>
</dbReference>
<dbReference type="Gene3D" id="3.40.50.720">
    <property type="entry name" value="NAD(P)-binding Rossmann-like Domain"/>
    <property type="match status" value="1"/>
</dbReference>
<reference evidence="3 4" key="1">
    <citation type="submission" date="2016-01" db="EMBL/GenBank/DDBJ databases">
        <authorList>
            <person name="Oliw E.H."/>
        </authorList>
    </citation>
    <scope>NUCLEOTIDE SEQUENCE [LARGE SCALE GENOMIC DNA]</scope>
    <source>
        <strain evidence="3">LMG 27134</strain>
    </source>
</reference>
<comment type="similarity">
    <text evidence="1">Belongs to the short-chain dehydrogenases/reductases (SDR) family.</text>
</comment>
<evidence type="ECO:0000313" key="3">
    <source>
        <dbReference type="EMBL" id="SAL52475.1"/>
    </source>
</evidence>
<dbReference type="GO" id="GO:0016491">
    <property type="term" value="F:oxidoreductase activity"/>
    <property type="evidence" value="ECO:0007669"/>
    <property type="project" value="UniProtKB-KW"/>
</dbReference>
<protein>
    <submittedName>
        <fullName evidence="3">Oxidoreductase</fullName>
    </submittedName>
</protein>
<accession>A0A158I7C6</accession>
<dbReference type="InterPro" id="IPR036291">
    <property type="entry name" value="NAD(P)-bd_dom_sf"/>
</dbReference>
<evidence type="ECO:0000313" key="4">
    <source>
        <dbReference type="Proteomes" id="UP000054683"/>
    </source>
</evidence>
<proteinExistence type="inferred from homology"/>
<keyword evidence="2" id="KW-0560">Oxidoreductase</keyword>
<dbReference type="Proteomes" id="UP000054683">
    <property type="component" value="Unassembled WGS sequence"/>
</dbReference>